<dbReference type="Proteomes" id="UP000031192">
    <property type="component" value="Unassembled WGS sequence"/>
</dbReference>
<evidence type="ECO:0000259" key="3">
    <source>
        <dbReference type="PROSITE" id="PS50879"/>
    </source>
</evidence>
<dbReference type="PANTHER" id="PTHR10642">
    <property type="entry name" value="RIBONUCLEASE H1"/>
    <property type="match status" value="1"/>
</dbReference>
<dbReference type="CDD" id="cd09276">
    <property type="entry name" value="Rnase_HI_RT_non_LTR"/>
    <property type="match status" value="1"/>
</dbReference>
<evidence type="ECO:0000256" key="1">
    <source>
        <dbReference type="ARBA" id="ARBA00005300"/>
    </source>
</evidence>
<dbReference type="HOGENOM" id="CLU_000680_30_1_1"/>
<dbReference type="InterPro" id="IPR002156">
    <property type="entry name" value="RNaseH_domain"/>
</dbReference>
<dbReference type="OrthoDB" id="4927418at2759"/>
<dbReference type="Gene3D" id="3.30.420.10">
    <property type="entry name" value="Ribonuclease H-like superfamily/Ribonuclease H"/>
    <property type="match status" value="1"/>
</dbReference>
<dbReference type="InterPro" id="IPR050092">
    <property type="entry name" value="RNase_H"/>
</dbReference>
<dbReference type="PROSITE" id="PS50879">
    <property type="entry name" value="RNASE_H_1"/>
    <property type="match status" value="1"/>
</dbReference>
<gene>
    <name evidence="4" type="ORF">MGU_11751</name>
</gene>
<dbReference type="SUPFAM" id="SSF53098">
    <property type="entry name" value="Ribonuclease H-like"/>
    <property type="match status" value="1"/>
</dbReference>
<feature type="region of interest" description="Disordered" evidence="2">
    <location>
        <begin position="134"/>
        <end position="153"/>
    </location>
</feature>
<dbReference type="GO" id="GO:0004523">
    <property type="term" value="F:RNA-DNA hybrid ribonuclease activity"/>
    <property type="evidence" value="ECO:0007669"/>
    <property type="project" value="InterPro"/>
</dbReference>
<sequence length="516" mass="58573">MDSALRWKPHIDEIRRKVTKTISALCSLGGSTWGLTFQDMRKIYKGVVVPQIMYACSAWSNANWRTRNMPYTNKTLVNLQSLQARAARLISGAFKATSTPGLDIETYLLPIEHQIWKHNIECLGRIGLREQDLREQESQHGADGQRIRKTRMSPRKAIQKAIQDEQGFNVKGLEVITPHVVPPWWTSPKTFIEESAEKAQKRHQYSIDNESNAIHIYTDGSGINGHVGAAAVCTTTNQTKSAYMGDDAASTVYAGELQGISLAFQIAQEDRNRGNIRNKVLIYTDNQAAVRSVARPRGKSGSYLLQDITRRTQELREQGLTVEIRWIPAHTGIYGNEAADQAAKEATGWRMKGPPGPKAQRPRVVHSLRSALKLWTSGVVNKRWQAQWQQETRGRTTFRHTPEPTPRVLQPHKNLSKRQSAIYVQLRTEKIGMNDFLFKRRVPEIKDPRCDCGEGRQTVAHILLQCRRRTALRNQELGQFPGRQNLRVLLSERKVAAKVVKFMEQTQILGQFRTDS</sequence>
<feature type="domain" description="RNase H type-1" evidence="3">
    <location>
        <begin position="210"/>
        <end position="348"/>
    </location>
</feature>
<organism evidence="4 5">
    <name type="scientific">Metarhizium guizhouense (strain ARSEF 977)</name>
    <dbReference type="NCBI Taxonomy" id="1276136"/>
    <lineage>
        <taxon>Eukaryota</taxon>
        <taxon>Fungi</taxon>
        <taxon>Dikarya</taxon>
        <taxon>Ascomycota</taxon>
        <taxon>Pezizomycotina</taxon>
        <taxon>Sordariomycetes</taxon>
        <taxon>Hypocreomycetidae</taxon>
        <taxon>Hypocreales</taxon>
        <taxon>Clavicipitaceae</taxon>
        <taxon>Metarhizium</taxon>
    </lineage>
</organism>
<reference evidence="4 5" key="1">
    <citation type="journal article" date="2014" name="Proc. Natl. Acad. Sci. U.S.A.">
        <title>Trajectory and genomic determinants of fungal-pathogen speciation and host adaptation.</title>
        <authorList>
            <person name="Hu X."/>
            <person name="Xiao G."/>
            <person name="Zheng P."/>
            <person name="Shang Y."/>
            <person name="Su Y."/>
            <person name="Zhang X."/>
            <person name="Liu X."/>
            <person name="Zhan S."/>
            <person name="St Leger R.J."/>
            <person name="Wang C."/>
        </authorList>
    </citation>
    <scope>NUCLEOTIDE SEQUENCE [LARGE SCALE GENOMIC DNA]</scope>
    <source>
        <strain evidence="4 5">ARSEF 977</strain>
    </source>
</reference>
<protein>
    <submittedName>
        <fullName evidence="4">Ribonuclease H-like protein</fullName>
    </submittedName>
</protein>
<evidence type="ECO:0000313" key="4">
    <source>
        <dbReference type="EMBL" id="KID80812.1"/>
    </source>
</evidence>
<dbReference type="PANTHER" id="PTHR10642:SF25">
    <property type="entry name" value="RNASE H TYPE-1 DOMAIN-CONTAINING PROTEIN"/>
    <property type="match status" value="1"/>
</dbReference>
<dbReference type="AlphaFoldDB" id="A0A0B4GM86"/>
<comment type="caution">
    <text evidence="4">The sequence shown here is derived from an EMBL/GenBank/DDBJ whole genome shotgun (WGS) entry which is preliminary data.</text>
</comment>
<name>A0A0B4GM86_METGA</name>
<dbReference type="InterPro" id="IPR012337">
    <property type="entry name" value="RNaseH-like_sf"/>
</dbReference>
<dbReference type="GO" id="GO:0003676">
    <property type="term" value="F:nucleic acid binding"/>
    <property type="evidence" value="ECO:0007669"/>
    <property type="project" value="InterPro"/>
</dbReference>
<evidence type="ECO:0000256" key="2">
    <source>
        <dbReference type="SAM" id="MobiDB-lite"/>
    </source>
</evidence>
<feature type="compositionally biased region" description="Basic and acidic residues" evidence="2">
    <location>
        <begin position="134"/>
        <end position="146"/>
    </location>
</feature>
<dbReference type="Pfam" id="PF00075">
    <property type="entry name" value="RNase_H"/>
    <property type="match status" value="1"/>
</dbReference>
<evidence type="ECO:0000313" key="5">
    <source>
        <dbReference type="Proteomes" id="UP000031192"/>
    </source>
</evidence>
<accession>A0A0B4GM86</accession>
<dbReference type="GO" id="GO:0043137">
    <property type="term" value="P:DNA replication, removal of RNA primer"/>
    <property type="evidence" value="ECO:0007669"/>
    <property type="project" value="TreeGrafter"/>
</dbReference>
<comment type="similarity">
    <text evidence="1">Belongs to the RNase H family.</text>
</comment>
<dbReference type="InterPro" id="IPR036397">
    <property type="entry name" value="RNaseH_sf"/>
</dbReference>
<proteinExistence type="inferred from homology"/>
<feature type="region of interest" description="Disordered" evidence="2">
    <location>
        <begin position="391"/>
        <end position="410"/>
    </location>
</feature>
<keyword evidence="5" id="KW-1185">Reference proteome</keyword>
<dbReference type="EMBL" id="AZNH01000373">
    <property type="protein sequence ID" value="KID80812.1"/>
    <property type="molecule type" value="Genomic_DNA"/>
</dbReference>